<evidence type="ECO:0000313" key="3">
    <source>
        <dbReference type="Proteomes" id="UP000234881"/>
    </source>
</evidence>
<sequence length="350" mass="38826">MGCIGLVSFASQGMADTLFPAKQPELGGPVLTVYSSLDRELSRPLVDAFQTANPTVALRYEEMQTQDVYERTIEETDQSGKTADIIISSAMDLQMKLANDGYARRVDLPNIDIWPDWASWRDTAFALTFEPAVIVYHKPSFIDIAPPHSRAELIALLRERGDAFFGRIATYDIERAGVGYLFLALDEKNHRDIWDLVNALGSAGVKLYSNSSAILHRVAEGQFALGYNILGSYAANWTKTHPELGIILPSDYTLVMSRIALVPQAAQNPELGTQFLSFLMSREGQSIMAKQVGIPVLHPDIRGDNTVHHMATAHGSQLRPIAVRPSLMVYLDQVKRAKIVEKWNKALSNQ</sequence>
<dbReference type="EMBL" id="PKUQ01000042">
    <property type="protein sequence ID" value="PLW76031.1"/>
    <property type="molecule type" value="Genomic_DNA"/>
</dbReference>
<name>A0A2N5XNA3_9HYPH</name>
<dbReference type="Gene3D" id="3.40.190.10">
    <property type="entry name" value="Periplasmic binding protein-like II"/>
    <property type="match status" value="2"/>
</dbReference>
<dbReference type="OrthoDB" id="8673316at2"/>
<dbReference type="PANTHER" id="PTHR30006:SF25">
    <property type="entry name" value="PHOSPHOGLYCERATE TRANSPORT REGULATORY PROTEIN PGTC"/>
    <property type="match status" value="1"/>
</dbReference>
<dbReference type="GO" id="GO:0030288">
    <property type="term" value="C:outer membrane-bounded periplasmic space"/>
    <property type="evidence" value="ECO:0007669"/>
    <property type="project" value="TreeGrafter"/>
</dbReference>
<evidence type="ECO:0000256" key="1">
    <source>
        <dbReference type="ARBA" id="ARBA00022729"/>
    </source>
</evidence>
<gene>
    <name evidence="2" type="ORF">C0081_18025</name>
</gene>
<organism evidence="2 3">
    <name type="scientific">Cohaesibacter celericrescens</name>
    <dbReference type="NCBI Taxonomy" id="2067669"/>
    <lineage>
        <taxon>Bacteria</taxon>
        <taxon>Pseudomonadati</taxon>
        <taxon>Pseudomonadota</taxon>
        <taxon>Alphaproteobacteria</taxon>
        <taxon>Hyphomicrobiales</taxon>
        <taxon>Cohaesibacteraceae</taxon>
    </lineage>
</organism>
<proteinExistence type="predicted"/>
<accession>A0A2N5XNA3</accession>
<keyword evidence="3" id="KW-1185">Reference proteome</keyword>
<dbReference type="Proteomes" id="UP000234881">
    <property type="component" value="Unassembled WGS sequence"/>
</dbReference>
<dbReference type="SUPFAM" id="SSF53850">
    <property type="entry name" value="Periplasmic binding protein-like II"/>
    <property type="match status" value="1"/>
</dbReference>
<dbReference type="PANTHER" id="PTHR30006">
    <property type="entry name" value="THIAMINE-BINDING PERIPLASMIC PROTEIN-RELATED"/>
    <property type="match status" value="1"/>
</dbReference>
<protein>
    <submittedName>
        <fullName evidence="2">Iron ABC transporter</fullName>
    </submittedName>
</protein>
<evidence type="ECO:0000313" key="2">
    <source>
        <dbReference type="EMBL" id="PLW76031.1"/>
    </source>
</evidence>
<comment type="caution">
    <text evidence="2">The sequence shown here is derived from an EMBL/GenBank/DDBJ whole genome shotgun (WGS) entry which is preliminary data.</text>
</comment>
<keyword evidence="1" id="KW-0732">Signal</keyword>
<dbReference type="AlphaFoldDB" id="A0A2N5XNA3"/>
<reference evidence="2 3" key="1">
    <citation type="submission" date="2018-01" db="EMBL/GenBank/DDBJ databases">
        <title>The draft genome sequence of Cohaesibacter sp. H1304.</title>
        <authorList>
            <person name="Wang N.-N."/>
            <person name="Du Z.-J."/>
        </authorList>
    </citation>
    <scope>NUCLEOTIDE SEQUENCE [LARGE SCALE GENOMIC DNA]</scope>
    <source>
        <strain evidence="2 3">H1304</strain>
    </source>
</reference>
<dbReference type="Pfam" id="PF13531">
    <property type="entry name" value="SBP_bac_11"/>
    <property type="match status" value="1"/>
</dbReference>